<feature type="region of interest" description="Disordered" evidence="1">
    <location>
        <begin position="49"/>
        <end position="72"/>
    </location>
</feature>
<feature type="compositionally biased region" description="Low complexity" evidence="1">
    <location>
        <begin position="111"/>
        <end position="123"/>
    </location>
</feature>
<reference evidence="3" key="1">
    <citation type="journal article" date="2023" name="Nat. Microbiol.">
        <title>Babesia duncani multi-omics identifies virulence factors and drug targets.</title>
        <authorList>
            <person name="Singh P."/>
            <person name="Lonardi S."/>
            <person name="Liang Q."/>
            <person name="Vydyam P."/>
            <person name="Khabirova E."/>
            <person name="Fang T."/>
            <person name="Gihaz S."/>
            <person name="Thekkiniath J."/>
            <person name="Munshi M."/>
            <person name="Abel S."/>
            <person name="Ciampossin L."/>
            <person name="Batugedara G."/>
            <person name="Gupta M."/>
            <person name="Lu X.M."/>
            <person name="Lenz T."/>
            <person name="Chakravarty S."/>
            <person name="Cornillot E."/>
            <person name="Hu Y."/>
            <person name="Ma W."/>
            <person name="Gonzalez L.M."/>
            <person name="Sanchez S."/>
            <person name="Estrada K."/>
            <person name="Sanchez-Flores A."/>
            <person name="Montero E."/>
            <person name="Harb O.S."/>
            <person name="Le Roch K.G."/>
            <person name="Mamoun C.B."/>
        </authorList>
    </citation>
    <scope>NUCLEOTIDE SEQUENCE</scope>
    <source>
        <strain evidence="3">WA1</strain>
    </source>
</reference>
<dbReference type="EMBL" id="JALLKP010000001">
    <property type="protein sequence ID" value="KAK2198165.1"/>
    <property type="molecule type" value="Genomic_DNA"/>
</dbReference>
<dbReference type="KEGG" id="bdw:94335472"/>
<feature type="region of interest" description="Disordered" evidence="1">
    <location>
        <begin position="219"/>
        <end position="239"/>
    </location>
</feature>
<dbReference type="Proteomes" id="UP001214638">
    <property type="component" value="Unassembled WGS sequence"/>
</dbReference>
<feature type="signal peptide" evidence="2">
    <location>
        <begin position="1"/>
        <end position="17"/>
    </location>
</feature>
<keyword evidence="2" id="KW-0732">Signal</keyword>
<dbReference type="AlphaFoldDB" id="A0AAD9PNY3"/>
<feature type="region of interest" description="Disordered" evidence="1">
    <location>
        <begin position="110"/>
        <end position="137"/>
    </location>
</feature>
<gene>
    <name evidence="3" type="ORF">BdWA1_001174</name>
</gene>
<protein>
    <submittedName>
        <fullName evidence="3">Uncharacterized protein</fullName>
    </submittedName>
</protein>
<feature type="chain" id="PRO_5042148977" evidence="2">
    <location>
        <begin position="18"/>
        <end position="239"/>
    </location>
</feature>
<accession>A0AAD9PNY3</accession>
<dbReference type="GeneID" id="94335472"/>
<sequence>MARWTLFMLCAGDFALAKYIFRYPMLALDDARRIPHDASLEFAHMTKDRNAEPSKVAVSKPESIPDTSSDNAWSEDLSKALVPVQSKEVVPYEKEGSRDVVPLADMQKPIHNNMSNTTTSNTDATHHANDNSRSYSNTFHKGGSTYTGDTSTYVTNNFYNPEPDYSGLGSLPNDAKLEYKYLWKRIDTIDDKLNKMEPLVLEAGQELSPIKRRGLVISFDADSEPENPKLSVNTSDEDL</sequence>
<organism evidence="3 4">
    <name type="scientific">Babesia duncani</name>
    <dbReference type="NCBI Taxonomy" id="323732"/>
    <lineage>
        <taxon>Eukaryota</taxon>
        <taxon>Sar</taxon>
        <taxon>Alveolata</taxon>
        <taxon>Apicomplexa</taxon>
        <taxon>Aconoidasida</taxon>
        <taxon>Piroplasmida</taxon>
        <taxon>Babesiidae</taxon>
        <taxon>Babesia</taxon>
    </lineage>
</organism>
<evidence type="ECO:0000256" key="2">
    <source>
        <dbReference type="SAM" id="SignalP"/>
    </source>
</evidence>
<evidence type="ECO:0000256" key="1">
    <source>
        <dbReference type="SAM" id="MobiDB-lite"/>
    </source>
</evidence>
<evidence type="ECO:0000313" key="3">
    <source>
        <dbReference type="EMBL" id="KAK2198165.1"/>
    </source>
</evidence>
<keyword evidence="4" id="KW-1185">Reference proteome</keyword>
<feature type="compositionally biased region" description="Polar residues" evidence="1">
    <location>
        <begin position="230"/>
        <end position="239"/>
    </location>
</feature>
<dbReference type="RefSeq" id="XP_067805007.1">
    <property type="nucleotide sequence ID" value="XM_067946216.1"/>
</dbReference>
<proteinExistence type="predicted"/>
<evidence type="ECO:0000313" key="4">
    <source>
        <dbReference type="Proteomes" id="UP001214638"/>
    </source>
</evidence>
<name>A0AAD9PNY3_9APIC</name>
<comment type="caution">
    <text evidence="3">The sequence shown here is derived from an EMBL/GenBank/DDBJ whole genome shotgun (WGS) entry which is preliminary data.</text>
</comment>